<comment type="caution">
    <text evidence="2">The sequence shown here is derived from an EMBL/GenBank/DDBJ whole genome shotgun (WGS) entry which is preliminary data.</text>
</comment>
<gene>
    <name evidence="2" type="ORF">GOARA_088_00010</name>
</gene>
<keyword evidence="3" id="KW-1185">Reference proteome</keyword>
<feature type="compositionally biased region" description="Basic and acidic residues" evidence="1">
    <location>
        <begin position="50"/>
        <end position="61"/>
    </location>
</feature>
<dbReference type="AlphaFoldDB" id="G7H7B3"/>
<name>G7H7B3_9ACTN</name>
<dbReference type="EMBL" id="BAEE01000088">
    <property type="protein sequence ID" value="GAB11738.1"/>
    <property type="molecule type" value="Genomic_DNA"/>
</dbReference>
<evidence type="ECO:0000313" key="2">
    <source>
        <dbReference type="EMBL" id="GAB11738.1"/>
    </source>
</evidence>
<dbReference type="Proteomes" id="UP000035088">
    <property type="component" value="Unassembled WGS sequence"/>
</dbReference>
<dbReference type="RefSeq" id="WP_007323813.1">
    <property type="nucleotide sequence ID" value="NZ_BAEE01000088.1"/>
</dbReference>
<organism evidence="2 3">
    <name type="scientific">Gordonia araii NBRC 100433</name>
    <dbReference type="NCBI Taxonomy" id="1073574"/>
    <lineage>
        <taxon>Bacteria</taxon>
        <taxon>Bacillati</taxon>
        <taxon>Actinomycetota</taxon>
        <taxon>Actinomycetes</taxon>
        <taxon>Mycobacteriales</taxon>
        <taxon>Gordoniaceae</taxon>
        <taxon>Gordonia</taxon>
    </lineage>
</organism>
<sequence length="61" mass="6913">MHYVILLALTVAVVYILWRVTRTPGDTPTTPRPTAPRGPIGPDDDPDFLLDLRRKNQNRDS</sequence>
<proteinExistence type="predicted"/>
<evidence type="ECO:0000256" key="1">
    <source>
        <dbReference type="SAM" id="MobiDB-lite"/>
    </source>
</evidence>
<dbReference type="STRING" id="1073574.GOARA_088_00010"/>
<evidence type="ECO:0000313" key="3">
    <source>
        <dbReference type="Proteomes" id="UP000035088"/>
    </source>
</evidence>
<protein>
    <submittedName>
        <fullName evidence="2">Uncharacterized protein</fullName>
    </submittedName>
</protein>
<reference evidence="2 3" key="1">
    <citation type="submission" date="2011-11" db="EMBL/GenBank/DDBJ databases">
        <title>Whole genome shotgun sequence of Gordonia araii NBRC 100433.</title>
        <authorList>
            <person name="Yoshida Y."/>
            <person name="Hosoyama A."/>
            <person name="Tsuchikane K."/>
            <person name="Katsumata H."/>
            <person name="Yamazaki S."/>
            <person name="Fujita N."/>
        </authorList>
    </citation>
    <scope>NUCLEOTIDE SEQUENCE [LARGE SCALE GENOMIC DNA]</scope>
    <source>
        <strain evidence="2 3">NBRC 100433</strain>
    </source>
</reference>
<feature type="region of interest" description="Disordered" evidence="1">
    <location>
        <begin position="22"/>
        <end position="61"/>
    </location>
</feature>
<accession>G7H7B3</accession>